<evidence type="ECO:0000256" key="1">
    <source>
        <dbReference type="SAM" id="MobiDB-lite"/>
    </source>
</evidence>
<feature type="domain" description="SnoaL-like" evidence="2">
    <location>
        <begin position="1100"/>
        <end position="1227"/>
    </location>
</feature>
<dbReference type="Gene3D" id="3.10.450.50">
    <property type="match status" value="3"/>
</dbReference>
<feature type="domain" description="SnoaL-like" evidence="2">
    <location>
        <begin position="899"/>
        <end position="1028"/>
    </location>
</feature>
<evidence type="ECO:0000313" key="3">
    <source>
        <dbReference type="EMBL" id="SPO03138.1"/>
    </source>
</evidence>
<dbReference type="InterPro" id="IPR037401">
    <property type="entry name" value="SnoaL-like"/>
</dbReference>
<comment type="caution">
    <text evidence="3">The sequence shown here is derived from an EMBL/GenBank/DDBJ whole genome shotgun (WGS) entry which is preliminary data.</text>
</comment>
<organism evidence="3 4">
    <name type="scientific">Cephalotrichum gorgonifer</name>
    <dbReference type="NCBI Taxonomy" id="2041049"/>
    <lineage>
        <taxon>Eukaryota</taxon>
        <taxon>Fungi</taxon>
        <taxon>Dikarya</taxon>
        <taxon>Ascomycota</taxon>
        <taxon>Pezizomycotina</taxon>
        <taxon>Sordariomycetes</taxon>
        <taxon>Hypocreomycetidae</taxon>
        <taxon>Microascales</taxon>
        <taxon>Microascaceae</taxon>
        <taxon>Cephalotrichum</taxon>
    </lineage>
</organism>
<dbReference type="SUPFAM" id="SSF54427">
    <property type="entry name" value="NTF2-like"/>
    <property type="match status" value="3"/>
</dbReference>
<dbReference type="InterPro" id="IPR032710">
    <property type="entry name" value="NTF2-like_dom_sf"/>
</dbReference>
<reference evidence="3" key="1">
    <citation type="submission" date="2018-03" db="EMBL/GenBank/DDBJ databases">
        <authorList>
            <person name="Guldener U."/>
        </authorList>
    </citation>
    <scope>NUCLEOTIDE SEQUENCE</scope>
</reference>
<evidence type="ECO:0000313" key="4">
    <source>
        <dbReference type="Proteomes" id="UP001187682"/>
    </source>
</evidence>
<dbReference type="Pfam" id="PF13577">
    <property type="entry name" value="SnoaL_4"/>
    <property type="match status" value="3"/>
</dbReference>
<sequence length="1445" mass="157784">MIHKVNLDVRQEPGPDLIEPNKGAIVPTEPGQIGINPPGAEPTPVNIEKHTKYLTEQNGSIKWIGVDPSHIAVTTTTATLPGGETAVATITKGVSALKNDNGGLDIILSPAVKTRLEEIAKQVTPCGKKRRRNLHNHKRQGDVAACGLRDFVERVGADEELQSTFAEPLTDQAWGEIDSGYGSDDPFEDPGWEGDGDPIGEEAEGDGYFSDDESGFFEGSSEAGEGESTLETIVFASEEEAAAIGAALSGSDAAAAAAVWGGSTVTAGSFLAWLWGTLKDGKSLSHAQQIPGESIHKITKTKTKTAEVSQVATTTTTESCPAPTGEAPVCGQGCKPTSVENKEAKPTGIVEWVCSEGDSKGCLCNPEYEEVVTTFDVNIQRIFDEALEAIGDGSSGPTKPTIECSDEATDVPSEFFLDKTSKEFCQYAMENLDDRYGPIAYDIEGNAIPIKNKALAGRSPPEKTDYYLKYNIFLGYEGKDGDCLVPKEDLCRNAYEALVRSNCGTNHGSANNRMFSKASIDIGCGRFTWEVHKQFGTDNRPDISLGKRTCHESHGQDAIHDTPQAYWAAYGCEYFVKSKTMKPGDASNYWHPIGELADLNSNYKISWIDGCTKVSSQDINYAVDGSGKSFNCTEIMAANHQESATRKPSPAETAYAATMFRSVFLLTLATAVRATSLTSLARDVERLESVREIKDVQKSFAQYAQFGRWHEMAGLFSDDGTLHWGRGAPLDEAAADIIQGPADIEALLEKDAGDMDGIRPGSFNAHLNEMPVVSLSEDGATAKVRWQVLRLMGDGAGATRVQGGVYENEYRRGDGSERHGGRWRISLLHYYPMTEGDFSGGWGNVGSGTRTLPIIPFHFTPDEAGIRIPLPETDANSDSQDDVGEEDEVDIDMLAYRLRRLNDEDEVRNLQHAYGYYVDQRMWADILDLCTDDVTMAIDGNTHSGPDGIRSALEEWMGAENLTEGILNEHPMFDTIVQVSADGSEATARGLEMGLIGDMSGKQASWRFNVFFNTFAKDEGSGIWKLKTLGITRLIDAPYRDGWGGKGSQLPKNSTAESPEFLSTSWRSQAAPDGYQLATSPSDSTDTQLDELKNQFSQSAAYDETENIGSAYGYFADDIRCQHFAGLHAEKGFKESPGVGWYHTRERIAQACLARYNTVDPNPQRPRVPFHWRLQPVVLPSKDGRSTTMRTKLLQFGTSSDSRAGFNGVWGFNGGMYHDQFVLEDKGDGIVRRKLWCLTIDEFYWQSPNWEEGWIAPRAKRRGLERRQGINGYLPDVDLKDPALGDREVGFSGGPVDTVSYPQILPMWFEYRNPVSGRLPEYYWGPGCVPCRGAKPEWALRENGYQEPPTGPTLVTAVTGDSNVMVKVTAGPEEVVSGVVELRAEGSCDDGGRSSQLLGSETLDEDGSAVFELSDEGDEHESERLVVLYLGNENIRPGRAVVVLG</sequence>
<feature type="compositionally biased region" description="Acidic residues" evidence="1">
    <location>
        <begin position="185"/>
        <end position="202"/>
    </location>
</feature>
<dbReference type="Proteomes" id="UP001187682">
    <property type="component" value="Unassembled WGS sequence"/>
</dbReference>
<feature type="domain" description="SnoaL-like" evidence="2">
    <location>
        <begin position="685"/>
        <end position="827"/>
    </location>
</feature>
<feature type="region of interest" description="Disordered" evidence="1">
    <location>
        <begin position="179"/>
        <end position="202"/>
    </location>
</feature>
<dbReference type="EMBL" id="ONZQ02000007">
    <property type="protein sequence ID" value="SPO03138.1"/>
    <property type="molecule type" value="Genomic_DNA"/>
</dbReference>
<evidence type="ECO:0000259" key="2">
    <source>
        <dbReference type="Pfam" id="PF13577"/>
    </source>
</evidence>
<name>A0AAE8N0I8_9PEZI</name>
<accession>A0AAE8N0I8</accession>
<keyword evidence="4" id="KW-1185">Reference proteome</keyword>
<proteinExistence type="predicted"/>
<gene>
    <name evidence="3" type="ORF">DNG_05820</name>
</gene>
<protein>
    <recommendedName>
        <fullName evidence="2">SnoaL-like domain-containing protein</fullName>
    </recommendedName>
</protein>